<protein>
    <recommendedName>
        <fullName evidence="2">C2 NT-type domain-containing protein</fullName>
    </recommendedName>
</protein>
<dbReference type="PANTHER" id="PTHR21456">
    <property type="entry name" value="FAMILY WITH SEQUENCE SIMILARITY 102"/>
    <property type="match status" value="1"/>
</dbReference>
<feature type="non-terminal residue" evidence="3">
    <location>
        <position position="430"/>
    </location>
</feature>
<dbReference type="Proteomes" id="UP000297245">
    <property type="component" value="Unassembled WGS sequence"/>
</dbReference>
<dbReference type="OrthoDB" id="3365224at2759"/>
<name>A0A4S8KJM5_DENBC</name>
<dbReference type="Pfam" id="PF10358">
    <property type="entry name" value="NT-C2"/>
    <property type="match status" value="1"/>
</dbReference>
<dbReference type="PROSITE" id="PS51840">
    <property type="entry name" value="C2_NT"/>
    <property type="match status" value="1"/>
</dbReference>
<gene>
    <name evidence="3" type="ORF">K435DRAFT_814167</name>
</gene>
<feature type="region of interest" description="Disordered" evidence="1">
    <location>
        <begin position="210"/>
        <end position="280"/>
    </location>
</feature>
<sequence length="430" mass="45946">MFPIVTDNHQNPNLSTPPSPHPHSGLRAQLQSLLPKHALFYAKIEIHQISSVPLVHGEFAVRWKFKHAQNKMAVRKIVKSRVQASQRKNHDHQHDDHNDHNSNNNSDSGSGGHGNSGTTPIPSVIVSDVALADHTAVYSSSTPSQATSASSSAVVFSPSPSPAPVISRASSSAATSTTSTSTESGGVGGASASASVDLTQFLRSDLSTQSYSNLTSSTPTSHYSSSSTGIASSSSASRPTLSSSSTTATTATTTTTTTTTTNATSSSHHPSTIPITIPSSSSIYTPSKGITPFNKLHEHSVNWNQVLHTILKIPIDRETHVLEPSLLKLVVTQRVVHGDPDAPKQPRLGAVYLDLSEYAGVGKEVERRYLLAECRVNVVIKLTTHLIPLTPDISYTSPPLPKAEILNGVEDLLHTDIDIYHTRPRGLDLW</sequence>
<organism evidence="3 4">
    <name type="scientific">Dendrothele bispora (strain CBS 962.96)</name>
    <dbReference type="NCBI Taxonomy" id="1314807"/>
    <lineage>
        <taxon>Eukaryota</taxon>
        <taxon>Fungi</taxon>
        <taxon>Dikarya</taxon>
        <taxon>Basidiomycota</taxon>
        <taxon>Agaricomycotina</taxon>
        <taxon>Agaricomycetes</taxon>
        <taxon>Agaricomycetidae</taxon>
        <taxon>Agaricales</taxon>
        <taxon>Agaricales incertae sedis</taxon>
        <taxon>Dendrothele</taxon>
    </lineage>
</organism>
<dbReference type="EMBL" id="ML181791">
    <property type="protein sequence ID" value="THU75613.1"/>
    <property type="molecule type" value="Genomic_DNA"/>
</dbReference>
<keyword evidence="4" id="KW-1185">Reference proteome</keyword>
<feature type="region of interest" description="Disordered" evidence="1">
    <location>
        <begin position="78"/>
        <end position="122"/>
    </location>
</feature>
<feature type="region of interest" description="Disordered" evidence="1">
    <location>
        <begin position="140"/>
        <end position="191"/>
    </location>
</feature>
<reference evidence="3 4" key="1">
    <citation type="journal article" date="2019" name="Nat. Ecol. Evol.">
        <title>Megaphylogeny resolves global patterns of mushroom evolution.</title>
        <authorList>
            <person name="Varga T."/>
            <person name="Krizsan K."/>
            <person name="Foldi C."/>
            <person name="Dima B."/>
            <person name="Sanchez-Garcia M."/>
            <person name="Sanchez-Ramirez S."/>
            <person name="Szollosi G.J."/>
            <person name="Szarkandi J.G."/>
            <person name="Papp V."/>
            <person name="Albert L."/>
            <person name="Andreopoulos W."/>
            <person name="Angelini C."/>
            <person name="Antonin V."/>
            <person name="Barry K.W."/>
            <person name="Bougher N.L."/>
            <person name="Buchanan P."/>
            <person name="Buyck B."/>
            <person name="Bense V."/>
            <person name="Catcheside P."/>
            <person name="Chovatia M."/>
            <person name="Cooper J."/>
            <person name="Damon W."/>
            <person name="Desjardin D."/>
            <person name="Finy P."/>
            <person name="Geml J."/>
            <person name="Haridas S."/>
            <person name="Hughes K."/>
            <person name="Justo A."/>
            <person name="Karasinski D."/>
            <person name="Kautmanova I."/>
            <person name="Kiss B."/>
            <person name="Kocsube S."/>
            <person name="Kotiranta H."/>
            <person name="LaButti K.M."/>
            <person name="Lechner B.E."/>
            <person name="Liimatainen K."/>
            <person name="Lipzen A."/>
            <person name="Lukacs Z."/>
            <person name="Mihaltcheva S."/>
            <person name="Morgado L.N."/>
            <person name="Niskanen T."/>
            <person name="Noordeloos M.E."/>
            <person name="Ohm R.A."/>
            <person name="Ortiz-Santana B."/>
            <person name="Ovrebo C."/>
            <person name="Racz N."/>
            <person name="Riley R."/>
            <person name="Savchenko A."/>
            <person name="Shiryaev A."/>
            <person name="Soop K."/>
            <person name="Spirin V."/>
            <person name="Szebenyi C."/>
            <person name="Tomsovsky M."/>
            <person name="Tulloss R.E."/>
            <person name="Uehling J."/>
            <person name="Grigoriev I.V."/>
            <person name="Vagvolgyi C."/>
            <person name="Papp T."/>
            <person name="Martin F.M."/>
            <person name="Miettinen O."/>
            <person name="Hibbett D.S."/>
            <person name="Nagy L.G."/>
        </authorList>
    </citation>
    <scope>NUCLEOTIDE SEQUENCE [LARGE SCALE GENOMIC DNA]</scope>
    <source>
        <strain evidence="3 4">CBS 962.96</strain>
    </source>
</reference>
<accession>A0A4S8KJM5</accession>
<dbReference type="InterPro" id="IPR019448">
    <property type="entry name" value="NT-C2"/>
</dbReference>
<evidence type="ECO:0000256" key="1">
    <source>
        <dbReference type="SAM" id="MobiDB-lite"/>
    </source>
</evidence>
<feature type="domain" description="C2 NT-type" evidence="2">
    <location>
        <begin position="30"/>
        <end position="388"/>
    </location>
</feature>
<dbReference type="PANTHER" id="PTHR21456:SF1">
    <property type="entry name" value="C2 NT-TYPE DOMAIN-CONTAINING PROTEIN"/>
    <property type="match status" value="1"/>
</dbReference>
<dbReference type="InterPro" id="IPR039931">
    <property type="entry name" value="EEIG1/2-like"/>
</dbReference>
<dbReference type="AlphaFoldDB" id="A0A4S8KJM5"/>
<proteinExistence type="predicted"/>
<feature type="compositionally biased region" description="Low complexity" evidence="1">
    <location>
        <begin position="215"/>
        <end position="280"/>
    </location>
</feature>
<evidence type="ECO:0000259" key="2">
    <source>
        <dbReference type="PROSITE" id="PS51840"/>
    </source>
</evidence>
<feature type="region of interest" description="Disordered" evidence="1">
    <location>
        <begin position="1"/>
        <end position="26"/>
    </location>
</feature>
<evidence type="ECO:0000313" key="4">
    <source>
        <dbReference type="Proteomes" id="UP000297245"/>
    </source>
</evidence>
<evidence type="ECO:0000313" key="3">
    <source>
        <dbReference type="EMBL" id="THU75613.1"/>
    </source>
</evidence>